<keyword evidence="4" id="KW-1185">Reference proteome</keyword>
<protein>
    <recommendedName>
        <fullName evidence="2">DUF4283 domain-containing protein</fullName>
    </recommendedName>
</protein>
<accession>A0A9Q0FK60</accession>
<reference evidence="3" key="1">
    <citation type="submission" date="2022-02" db="EMBL/GenBank/DDBJ databases">
        <authorList>
            <person name="Henning P.M."/>
            <person name="McCubbin A.G."/>
            <person name="Shore J.S."/>
        </authorList>
    </citation>
    <scope>NUCLEOTIDE SEQUENCE</scope>
    <source>
        <strain evidence="3">F60SS</strain>
        <tissue evidence="3">Leaves</tissue>
    </source>
</reference>
<evidence type="ECO:0000259" key="2">
    <source>
        <dbReference type="Pfam" id="PF14111"/>
    </source>
</evidence>
<comment type="caution">
    <text evidence="3">The sequence shown here is derived from an EMBL/GenBank/DDBJ whole genome shotgun (WGS) entry which is preliminary data.</text>
</comment>
<evidence type="ECO:0000313" key="3">
    <source>
        <dbReference type="EMBL" id="KAJ4832998.1"/>
    </source>
</evidence>
<dbReference type="PANTHER" id="PTHR31286">
    <property type="entry name" value="GLYCINE-RICH CELL WALL STRUCTURAL PROTEIN 1.8-LIKE"/>
    <property type="match status" value="1"/>
</dbReference>
<dbReference type="OrthoDB" id="1939268at2759"/>
<dbReference type="Proteomes" id="UP001141552">
    <property type="component" value="Unassembled WGS sequence"/>
</dbReference>
<dbReference type="InterPro" id="IPR040256">
    <property type="entry name" value="At4g02000-like"/>
</dbReference>
<feature type="region of interest" description="Disordered" evidence="1">
    <location>
        <begin position="231"/>
        <end position="251"/>
    </location>
</feature>
<sequence>MAASYSSAKVNKGRGILRDDLDEEVVLLDDPVVVVIDPHHYLLARVLGSKHLNPRTFTNVIRGLWSPTKGLEIAHLESSLFLLQFKAKRDLTSILKGEPWSFDKRLIVLKQVSGDDNFRNVEMQDCPFWVQLYDVPMSFRTDRHLPLIARRLGHFSGYDERGPWLGQIYQDSGGAGYLYAFETGDLWSKYSISGFGFSYSDEDQDYPYGEYLRASPGKVFITQINHDITSASTPPSLLSEPRPHLPRSSGSFSPVDSAASPHLIPSLSLNLDSLLGACHHLILTRLQPPPLYQTSSPVLPPLLLRTLHQTLSPTLALHHLSFPFLVTPPFPYH</sequence>
<dbReference type="EMBL" id="JAKUCV010005029">
    <property type="protein sequence ID" value="KAJ4832998.1"/>
    <property type="molecule type" value="Genomic_DNA"/>
</dbReference>
<evidence type="ECO:0000313" key="4">
    <source>
        <dbReference type="Proteomes" id="UP001141552"/>
    </source>
</evidence>
<evidence type="ECO:0000256" key="1">
    <source>
        <dbReference type="SAM" id="MobiDB-lite"/>
    </source>
</evidence>
<dbReference type="Pfam" id="PF14111">
    <property type="entry name" value="DUF4283"/>
    <property type="match status" value="1"/>
</dbReference>
<reference evidence="3" key="2">
    <citation type="journal article" date="2023" name="Plants (Basel)">
        <title>Annotation of the Turnera subulata (Passifloraceae) Draft Genome Reveals the S-Locus Evolved after the Divergence of Turneroideae from Passifloroideae in a Stepwise Manner.</title>
        <authorList>
            <person name="Henning P.M."/>
            <person name="Roalson E.H."/>
            <person name="Mir W."/>
            <person name="McCubbin A.G."/>
            <person name="Shore J.S."/>
        </authorList>
    </citation>
    <scope>NUCLEOTIDE SEQUENCE</scope>
    <source>
        <strain evidence="3">F60SS</strain>
    </source>
</reference>
<dbReference type="InterPro" id="IPR025558">
    <property type="entry name" value="DUF4283"/>
</dbReference>
<dbReference type="AlphaFoldDB" id="A0A9Q0FK60"/>
<gene>
    <name evidence="3" type="ORF">Tsubulata_005303</name>
</gene>
<dbReference type="PANTHER" id="PTHR31286:SF167">
    <property type="entry name" value="OS09G0268800 PROTEIN"/>
    <property type="match status" value="1"/>
</dbReference>
<organism evidence="3 4">
    <name type="scientific">Turnera subulata</name>
    <dbReference type="NCBI Taxonomy" id="218843"/>
    <lineage>
        <taxon>Eukaryota</taxon>
        <taxon>Viridiplantae</taxon>
        <taxon>Streptophyta</taxon>
        <taxon>Embryophyta</taxon>
        <taxon>Tracheophyta</taxon>
        <taxon>Spermatophyta</taxon>
        <taxon>Magnoliopsida</taxon>
        <taxon>eudicotyledons</taxon>
        <taxon>Gunneridae</taxon>
        <taxon>Pentapetalae</taxon>
        <taxon>rosids</taxon>
        <taxon>fabids</taxon>
        <taxon>Malpighiales</taxon>
        <taxon>Passifloraceae</taxon>
        <taxon>Turnera</taxon>
    </lineage>
</organism>
<feature type="domain" description="DUF4283" evidence="2">
    <location>
        <begin position="41"/>
        <end position="112"/>
    </location>
</feature>
<name>A0A9Q0FK60_9ROSI</name>
<proteinExistence type="predicted"/>